<dbReference type="EMBL" id="QNBE01000071">
    <property type="protein sequence ID" value="RKX69683.1"/>
    <property type="molecule type" value="Genomic_DNA"/>
</dbReference>
<dbReference type="HAMAP" id="MF_00291_B">
    <property type="entry name" value="Ribosomal_uS2_B"/>
    <property type="match status" value="1"/>
</dbReference>
<proteinExistence type="inferred from homology"/>
<dbReference type="InterPro" id="IPR005706">
    <property type="entry name" value="Ribosomal_uS2_bac/mit/plastid"/>
</dbReference>
<dbReference type="Pfam" id="PF00318">
    <property type="entry name" value="Ribosomal_S2"/>
    <property type="match status" value="1"/>
</dbReference>
<dbReference type="Gene3D" id="1.10.287.610">
    <property type="entry name" value="Helix hairpin bin"/>
    <property type="match status" value="1"/>
</dbReference>
<dbReference type="Gene3D" id="3.40.50.10490">
    <property type="entry name" value="Glucose-6-phosphate isomerase like protein, domain 1"/>
    <property type="match status" value="1"/>
</dbReference>
<dbReference type="GO" id="GO:0022627">
    <property type="term" value="C:cytosolic small ribosomal subunit"/>
    <property type="evidence" value="ECO:0007669"/>
    <property type="project" value="TreeGrafter"/>
</dbReference>
<keyword evidence="2 5" id="KW-0689">Ribosomal protein</keyword>
<evidence type="ECO:0000256" key="2">
    <source>
        <dbReference type="ARBA" id="ARBA00022980"/>
    </source>
</evidence>
<organism evidence="6 7">
    <name type="scientific">candidate division WOR-3 bacterium</name>
    <dbReference type="NCBI Taxonomy" id="2052148"/>
    <lineage>
        <taxon>Bacteria</taxon>
        <taxon>Bacteria division WOR-3</taxon>
    </lineage>
</organism>
<dbReference type="InterPro" id="IPR018130">
    <property type="entry name" value="Ribosomal_uS2_CS"/>
</dbReference>
<dbReference type="SUPFAM" id="SSF52313">
    <property type="entry name" value="Ribosomal protein S2"/>
    <property type="match status" value="1"/>
</dbReference>
<dbReference type="Proteomes" id="UP000268469">
    <property type="component" value="Unassembled WGS sequence"/>
</dbReference>
<dbReference type="PRINTS" id="PR00395">
    <property type="entry name" value="RIBOSOMALS2"/>
</dbReference>
<comment type="similarity">
    <text evidence="1 5">Belongs to the universal ribosomal protein uS2 family.</text>
</comment>
<dbReference type="InterPro" id="IPR023591">
    <property type="entry name" value="Ribosomal_uS2_flav_dom_sf"/>
</dbReference>
<accession>A0A660SGB9</accession>
<evidence type="ECO:0000256" key="3">
    <source>
        <dbReference type="ARBA" id="ARBA00023274"/>
    </source>
</evidence>
<dbReference type="CDD" id="cd01425">
    <property type="entry name" value="RPS2"/>
    <property type="match status" value="1"/>
</dbReference>
<name>A0A660SGB9_UNCW3</name>
<evidence type="ECO:0000256" key="4">
    <source>
        <dbReference type="ARBA" id="ARBA00035256"/>
    </source>
</evidence>
<protein>
    <recommendedName>
        <fullName evidence="4 5">Small ribosomal subunit protein uS2</fullName>
    </recommendedName>
</protein>
<gene>
    <name evidence="5 6" type="primary">rpsB</name>
    <name evidence="6" type="ORF">DRP53_07495</name>
</gene>
<keyword evidence="3 5" id="KW-0687">Ribonucleoprotein</keyword>
<dbReference type="PANTHER" id="PTHR12534:SF0">
    <property type="entry name" value="SMALL RIBOSOMAL SUBUNIT PROTEIN US2M"/>
    <property type="match status" value="1"/>
</dbReference>
<evidence type="ECO:0000313" key="7">
    <source>
        <dbReference type="Proteomes" id="UP000268469"/>
    </source>
</evidence>
<dbReference type="PROSITE" id="PS00962">
    <property type="entry name" value="RIBOSOMAL_S2_1"/>
    <property type="match status" value="1"/>
</dbReference>
<dbReference type="GO" id="GO:0006412">
    <property type="term" value="P:translation"/>
    <property type="evidence" value="ECO:0007669"/>
    <property type="project" value="UniProtKB-UniRule"/>
</dbReference>
<dbReference type="GO" id="GO:0003735">
    <property type="term" value="F:structural constituent of ribosome"/>
    <property type="evidence" value="ECO:0007669"/>
    <property type="project" value="InterPro"/>
</dbReference>
<dbReference type="AlphaFoldDB" id="A0A660SGB9"/>
<evidence type="ECO:0000256" key="1">
    <source>
        <dbReference type="ARBA" id="ARBA00006242"/>
    </source>
</evidence>
<evidence type="ECO:0000313" key="6">
    <source>
        <dbReference type="EMBL" id="RKX69683.1"/>
    </source>
</evidence>
<dbReference type="InterPro" id="IPR001865">
    <property type="entry name" value="Ribosomal_uS2"/>
</dbReference>
<reference evidence="6 7" key="1">
    <citation type="submission" date="2018-06" db="EMBL/GenBank/DDBJ databases">
        <title>Extensive metabolic versatility and redundancy in microbially diverse, dynamic hydrothermal sediments.</title>
        <authorList>
            <person name="Dombrowski N."/>
            <person name="Teske A."/>
            <person name="Baker B.J."/>
        </authorList>
    </citation>
    <scope>NUCLEOTIDE SEQUENCE [LARGE SCALE GENOMIC DNA]</scope>
    <source>
        <strain evidence="6">B36_G15</strain>
    </source>
</reference>
<sequence length="230" mass="26087">MIDIKALFEAGVHFGHRRKKWNPKMAPYIYTRKGDIHIIDLRQTMDAIKVACDAVKQTVEEGKDVLFVGTKKQAKEIIQEEAKRCGAHYVTERWLGGLLTNFATISQRIQWLKDVERMRDDGRLSQLDPKQAIRIEREYNKLLKNLVGVREMEALPGIIYIVDVVKEEIAVREAKRLGIPTVALIDTDGDPTMVTYPIPGNDDAVRSIGLITRFIADAVLEGRKGFEDEG</sequence>
<dbReference type="PANTHER" id="PTHR12534">
    <property type="entry name" value="30S RIBOSOMAL PROTEIN S2 PROKARYOTIC AND ORGANELLAR"/>
    <property type="match status" value="1"/>
</dbReference>
<dbReference type="NCBIfam" id="TIGR01011">
    <property type="entry name" value="rpsB_bact"/>
    <property type="match status" value="1"/>
</dbReference>
<evidence type="ECO:0000256" key="5">
    <source>
        <dbReference type="HAMAP-Rule" id="MF_00291"/>
    </source>
</evidence>
<comment type="caution">
    <text evidence="6">The sequence shown here is derived from an EMBL/GenBank/DDBJ whole genome shotgun (WGS) entry which is preliminary data.</text>
</comment>